<proteinExistence type="inferred from homology"/>
<dbReference type="InterPro" id="IPR015424">
    <property type="entry name" value="PyrdxlP-dep_Trfase"/>
</dbReference>
<dbReference type="InterPro" id="IPR005814">
    <property type="entry name" value="Aminotrans_3"/>
</dbReference>
<dbReference type="InterPro" id="IPR015421">
    <property type="entry name" value="PyrdxlP-dep_Trfase_major"/>
</dbReference>
<keyword evidence="3 7" id="KW-0032">Aminotransferase</keyword>
<dbReference type="Pfam" id="PF00202">
    <property type="entry name" value="Aminotran_3"/>
    <property type="match status" value="1"/>
</dbReference>
<dbReference type="FunFam" id="3.40.640.10:FF:000014">
    <property type="entry name" value="Adenosylmethionine-8-amino-7-oxononanoate aminotransferase, probable"/>
    <property type="match status" value="1"/>
</dbReference>
<dbReference type="InterPro" id="IPR049704">
    <property type="entry name" value="Aminotrans_3_PPA_site"/>
</dbReference>
<dbReference type="Gene3D" id="3.40.640.10">
    <property type="entry name" value="Type I PLP-dependent aspartate aminotransferase-like (Major domain)"/>
    <property type="match status" value="1"/>
</dbReference>
<keyword evidence="8" id="KW-1185">Reference proteome</keyword>
<dbReference type="GO" id="GO:0030170">
    <property type="term" value="F:pyridoxal phosphate binding"/>
    <property type="evidence" value="ECO:0007669"/>
    <property type="project" value="InterPro"/>
</dbReference>
<organism evidence="7 8">
    <name type="scientific">Palleronia marisminoris</name>
    <dbReference type="NCBI Taxonomy" id="315423"/>
    <lineage>
        <taxon>Bacteria</taxon>
        <taxon>Pseudomonadati</taxon>
        <taxon>Pseudomonadota</taxon>
        <taxon>Alphaproteobacteria</taxon>
        <taxon>Rhodobacterales</taxon>
        <taxon>Roseobacteraceae</taxon>
        <taxon>Palleronia</taxon>
    </lineage>
</organism>
<name>A0A1Y5RM78_9RHOB</name>
<dbReference type="AlphaFoldDB" id="A0A1Y5RM78"/>
<dbReference type="CDD" id="cd00610">
    <property type="entry name" value="OAT_like"/>
    <property type="match status" value="1"/>
</dbReference>
<accession>A0A1Y5RM78</accession>
<reference evidence="7 8" key="1">
    <citation type="submission" date="2017-03" db="EMBL/GenBank/DDBJ databases">
        <authorList>
            <person name="Afonso C.L."/>
            <person name="Miller P.J."/>
            <person name="Scott M.A."/>
            <person name="Spackman E."/>
            <person name="Goraichik I."/>
            <person name="Dimitrov K.M."/>
            <person name="Suarez D.L."/>
            <person name="Swayne D.E."/>
        </authorList>
    </citation>
    <scope>NUCLEOTIDE SEQUENCE [LARGE SCALE GENOMIC DNA]</scope>
    <source>
        <strain evidence="7 8">CECT 7066</strain>
    </source>
</reference>
<evidence type="ECO:0000256" key="5">
    <source>
        <dbReference type="ARBA" id="ARBA00022898"/>
    </source>
</evidence>
<comment type="cofactor">
    <cofactor evidence="1">
        <name>pyridoxal 5'-phosphate</name>
        <dbReference type="ChEBI" id="CHEBI:597326"/>
    </cofactor>
</comment>
<dbReference type="Proteomes" id="UP000193870">
    <property type="component" value="Unassembled WGS sequence"/>
</dbReference>
<dbReference type="SUPFAM" id="SSF53383">
    <property type="entry name" value="PLP-dependent transferases"/>
    <property type="match status" value="1"/>
</dbReference>
<dbReference type="PIRSF" id="PIRSF000521">
    <property type="entry name" value="Transaminase_4ab_Lys_Orn"/>
    <property type="match status" value="1"/>
</dbReference>
<gene>
    <name evidence="7" type="primary">bioK</name>
    <name evidence="7" type="ORF">PAM7066_00722</name>
</gene>
<dbReference type="EC" id="2.6.1.-" evidence="7"/>
<evidence type="ECO:0000256" key="6">
    <source>
        <dbReference type="RuleBase" id="RU003560"/>
    </source>
</evidence>
<dbReference type="GO" id="GO:0008483">
    <property type="term" value="F:transaminase activity"/>
    <property type="evidence" value="ECO:0007669"/>
    <property type="project" value="UniProtKB-KW"/>
</dbReference>
<protein>
    <submittedName>
        <fullName evidence="7">L-Lysine-8-amino-7-oxononanoate aminotransferase</fullName>
        <ecNumber evidence="7">2.6.1.-</ecNumber>
    </submittedName>
</protein>
<dbReference type="STRING" id="315423.SAMN04488020_101720"/>
<dbReference type="PROSITE" id="PS00600">
    <property type="entry name" value="AA_TRANSFER_CLASS_3"/>
    <property type="match status" value="1"/>
</dbReference>
<sequence length="460" mass="49939">MNKMQTNDQLAKWDRESFFHPSTHLAQFARGEAPQRIVTGGKGVFIEDRDGNRLLDAFAGLYCVNVGYGRTEIADAIAKQAHELAYYHAYVGHGTEAAITLAHMVLERAPANMSKVYFGLSGSDANETNIKLVWYYNNILGRPEKKKIISRWRGYHGSGLMTGSLTGLGLFHKKFDLPLAQVIHTEAPYYFRRPDAEMTEAQFTAHCVSELEALIDREGADTIAAFIGEPVLGTGGLVPPPEGYWAAIQEVLRRHDILLIADEVVTGFGRLGSMTGSAHYGIEPDLMTIAKGLTSAYAPLSGSIVGERMWKVLERGTDENGAFGHGWTYSAHPIGAAAGVANLLLVDSLGLVNNAGEVGAYLNAQMTDALGEHPRVGDVRGEGMMCAVELVEDRQTRRHYEQPGKTAGAIVAKMVEKGVIARAMPQGDILGFAPPLCLSHEEADRIVEVTAASVREVLGY</sequence>
<keyword evidence="5 6" id="KW-0663">Pyridoxal phosphate</keyword>
<dbReference type="PANTHER" id="PTHR43094:SF1">
    <property type="entry name" value="AMINOTRANSFERASE CLASS-III"/>
    <property type="match status" value="1"/>
</dbReference>
<evidence type="ECO:0000256" key="4">
    <source>
        <dbReference type="ARBA" id="ARBA00022679"/>
    </source>
</evidence>
<dbReference type="InterPro" id="IPR015422">
    <property type="entry name" value="PyrdxlP-dep_Trfase_small"/>
</dbReference>
<dbReference type="EMBL" id="FWFV01000001">
    <property type="protein sequence ID" value="SLN20767.1"/>
    <property type="molecule type" value="Genomic_DNA"/>
</dbReference>
<dbReference type="Gene3D" id="3.90.1150.10">
    <property type="entry name" value="Aspartate Aminotransferase, domain 1"/>
    <property type="match status" value="1"/>
</dbReference>
<evidence type="ECO:0000256" key="1">
    <source>
        <dbReference type="ARBA" id="ARBA00001933"/>
    </source>
</evidence>
<dbReference type="NCBIfam" id="NF004767">
    <property type="entry name" value="PRK06105.1"/>
    <property type="match status" value="1"/>
</dbReference>
<evidence type="ECO:0000313" key="8">
    <source>
        <dbReference type="Proteomes" id="UP000193870"/>
    </source>
</evidence>
<evidence type="ECO:0000256" key="2">
    <source>
        <dbReference type="ARBA" id="ARBA00008954"/>
    </source>
</evidence>
<dbReference type="PANTHER" id="PTHR43094">
    <property type="entry name" value="AMINOTRANSFERASE"/>
    <property type="match status" value="1"/>
</dbReference>
<keyword evidence="4 7" id="KW-0808">Transferase</keyword>
<dbReference type="NCBIfam" id="NF005684">
    <property type="entry name" value="PRK07482.1"/>
    <property type="match status" value="1"/>
</dbReference>
<comment type="similarity">
    <text evidence="2 6">Belongs to the class-III pyridoxal-phosphate-dependent aminotransferase family.</text>
</comment>
<evidence type="ECO:0000313" key="7">
    <source>
        <dbReference type="EMBL" id="SLN20767.1"/>
    </source>
</evidence>
<evidence type="ECO:0000256" key="3">
    <source>
        <dbReference type="ARBA" id="ARBA00022576"/>
    </source>
</evidence>